<dbReference type="AlphaFoldDB" id="A0A6J5XA67"/>
<gene>
    <name evidence="2" type="ORF">ORAREDHAP_LOCUS26645</name>
</gene>
<evidence type="ECO:0000256" key="1">
    <source>
        <dbReference type="SAM" id="MobiDB-lite"/>
    </source>
</evidence>
<name>A0A6J5XA67_PRUAR</name>
<feature type="region of interest" description="Disordered" evidence="1">
    <location>
        <begin position="1"/>
        <end position="52"/>
    </location>
</feature>
<accession>A0A6J5XA67</accession>
<organism evidence="2 3">
    <name type="scientific">Prunus armeniaca</name>
    <name type="common">Apricot</name>
    <name type="synonym">Armeniaca vulgaris</name>
    <dbReference type="NCBI Taxonomy" id="36596"/>
    <lineage>
        <taxon>Eukaryota</taxon>
        <taxon>Viridiplantae</taxon>
        <taxon>Streptophyta</taxon>
        <taxon>Embryophyta</taxon>
        <taxon>Tracheophyta</taxon>
        <taxon>Spermatophyta</taxon>
        <taxon>Magnoliopsida</taxon>
        <taxon>eudicotyledons</taxon>
        <taxon>Gunneridae</taxon>
        <taxon>Pentapetalae</taxon>
        <taxon>rosids</taxon>
        <taxon>fabids</taxon>
        <taxon>Rosales</taxon>
        <taxon>Rosaceae</taxon>
        <taxon>Amygdaloideae</taxon>
        <taxon>Amygdaleae</taxon>
        <taxon>Prunus</taxon>
    </lineage>
</organism>
<dbReference type="EMBL" id="CAEKKB010000004">
    <property type="protein sequence ID" value="CAB4307758.1"/>
    <property type="molecule type" value="Genomic_DNA"/>
</dbReference>
<reference evidence="3" key="1">
    <citation type="journal article" date="2020" name="Genome Biol.">
        <title>Gamete binning: chromosome-level and haplotype-resolved genome assembly enabled by high-throughput single-cell sequencing of gamete genomes.</title>
        <authorList>
            <person name="Campoy J.A."/>
            <person name="Sun H."/>
            <person name="Goel M."/>
            <person name="Jiao W.-B."/>
            <person name="Folz-Donahue K."/>
            <person name="Wang N."/>
            <person name="Rubio M."/>
            <person name="Liu C."/>
            <person name="Kukat C."/>
            <person name="Ruiz D."/>
            <person name="Huettel B."/>
            <person name="Schneeberger K."/>
        </authorList>
    </citation>
    <scope>NUCLEOTIDE SEQUENCE [LARGE SCALE GENOMIC DNA]</scope>
    <source>
        <strain evidence="3">cv. Rojo Pasion</strain>
    </source>
</reference>
<dbReference type="Proteomes" id="UP000507245">
    <property type="component" value="Unassembled WGS sequence"/>
</dbReference>
<sequence>MSVKAELALKQSSHQTSEGKDVVIQIQSSNESDDVPELELPRVDPKIDDDEDSETNWIEDYKAEQLDYEGEIDDASTTIMLNYDTQ</sequence>
<protein>
    <submittedName>
        <fullName evidence="2">Uncharacterized protein</fullName>
    </submittedName>
</protein>
<keyword evidence="3" id="KW-1185">Reference proteome</keyword>
<evidence type="ECO:0000313" key="3">
    <source>
        <dbReference type="Proteomes" id="UP000507245"/>
    </source>
</evidence>
<proteinExistence type="predicted"/>
<evidence type="ECO:0000313" key="2">
    <source>
        <dbReference type="EMBL" id="CAB4307758.1"/>
    </source>
</evidence>